<feature type="transmembrane region" description="Helical" evidence="9">
    <location>
        <begin position="237"/>
        <end position="257"/>
    </location>
</feature>
<evidence type="ECO:0000259" key="10">
    <source>
        <dbReference type="Pfam" id="PF01694"/>
    </source>
</evidence>
<dbReference type="InterPro" id="IPR011990">
    <property type="entry name" value="TPR-like_helical_dom_sf"/>
</dbReference>
<dbReference type="PROSITE" id="PS50293">
    <property type="entry name" value="TPR_REGION"/>
    <property type="match status" value="1"/>
</dbReference>
<dbReference type="InterPro" id="IPR050925">
    <property type="entry name" value="Rhomboid_protease_S54"/>
</dbReference>
<evidence type="ECO:0000256" key="9">
    <source>
        <dbReference type="SAM" id="Phobius"/>
    </source>
</evidence>
<reference evidence="12" key="1">
    <citation type="submission" date="2016-11" db="EMBL/GenBank/DDBJ databases">
        <authorList>
            <person name="Varghese N."/>
            <person name="Submissions S."/>
        </authorList>
    </citation>
    <scope>NUCLEOTIDE SEQUENCE [LARGE SCALE GENOMIC DNA]</scope>
    <source>
        <strain evidence="12">CGMCC 1.6496</strain>
    </source>
</reference>
<dbReference type="RefSeq" id="WP_073004413.1">
    <property type="nucleotide sequence ID" value="NZ_FQXD01000001.1"/>
</dbReference>
<keyword evidence="6 9" id="KW-0472">Membrane</keyword>
<dbReference type="InterPro" id="IPR019734">
    <property type="entry name" value="TPR_rpt"/>
</dbReference>
<feature type="transmembrane region" description="Helical" evidence="9">
    <location>
        <begin position="293"/>
        <end position="311"/>
    </location>
</feature>
<dbReference type="GO" id="GO:0016020">
    <property type="term" value="C:membrane"/>
    <property type="evidence" value="ECO:0007669"/>
    <property type="project" value="UniProtKB-SubCell"/>
</dbReference>
<dbReference type="Pfam" id="PF01694">
    <property type="entry name" value="Rhomboid"/>
    <property type="match status" value="1"/>
</dbReference>
<dbReference type="Pfam" id="PF13414">
    <property type="entry name" value="TPR_11"/>
    <property type="match status" value="1"/>
</dbReference>
<feature type="transmembrane region" description="Helical" evidence="9">
    <location>
        <begin position="316"/>
        <end position="339"/>
    </location>
</feature>
<keyword evidence="5 9" id="KW-1133">Transmembrane helix</keyword>
<accession>A0A1M5LUS9</accession>
<evidence type="ECO:0000256" key="8">
    <source>
        <dbReference type="SAM" id="Coils"/>
    </source>
</evidence>
<feature type="transmembrane region" description="Helical" evidence="9">
    <location>
        <begin position="373"/>
        <end position="391"/>
    </location>
</feature>
<feature type="transmembrane region" description="Helical" evidence="9">
    <location>
        <begin position="186"/>
        <end position="203"/>
    </location>
</feature>
<dbReference type="SUPFAM" id="SSF48452">
    <property type="entry name" value="TPR-like"/>
    <property type="match status" value="1"/>
</dbReference>
<sequence length="519" mass="59924">MYLDEQYTMYNMAYQIVSREAYNVLYVNEQGNEIWLEKKVGKDSKVLRFINQGFDWKNYLKKDIAVVFQKVKAMKKLLRAKTIQIHNIYISEFTPVDSWEFLKQPMKLNEKQAIMMKIYYLSNSQFEEEKDRLEKEAEISALELDDSLEETVKEEKIATYKHYLRKRILDDQKEKKELFSFGKPRLTYIILALCVSLFLLLEWNGGSENIETLKQFGAKYNPAIIENGEWWRIISSMFLHIGLLHLVMNMIAVYYLGTLVERIYGSIRFLIIYFLAGIGGGIASFAFSANIAAGASGALFGLFGALLFFGLHHRRVFFQTIGSNVLLLIGINIVFGFSIPAIDNGAHLGGLVAGFIASGIVHLPKQKERWKQLSAVLVYLALAYGIIQYGITNNMNSPMYYVMHIEELVQEEKYEQVVTEASKAIRNTEGEEQWKAAILFHRSYAYIELNQKNLAMDDLKQSVQLDNSFPEAHYNLALLYYQQGNIKEAKDFIKRAYQLDSNNTDFQEMYEQITGEKPK</sequence>
<evidence type="ECO:0000313" key="11">
    <source>
        <dbReference type="EMBL" id="SHG68882.1"/>
    </source>
</evidence>
<keyword evidence="8" id="KW-0175">Coiled coil</keyword>
<keyword evidence="12" id="KW-1185">Reference proteome</keyword>
<dbReference type="Gene3D" id="1.20.1540.10">
    <property type="entry name" value="Rhomboid-like"/>
    <property type="match status" value="1"/>
</dbReference>
<evidence type="ECO:0000256" key="3">
    <source>
        <dbReference type="ARBA" id="ARBA00022692"/>
    </source>
</evidence>
<proteinExistence type="inferred from homology"/>
<evidence type="ECO:0000256" key="5">
    <source>
        <dbReference type="ARBA" id="ARBA00022989"/>
    </source>
</evidence>
<evidence type="ECO:0000256" key="2">
    <source>
        <dbReference type="ARBA" id="ARBA00009045"/>
    </source>
</evidence>
<name>A0A1M5LUS9_9BACI</name>
<gene>
    <name evidence="11" type="ORF">SAMN05421807_101270</name>
</gene>
<evidence type="ECO:0000256" key="4">
    <source>
        <dbReference type="ARBA" id="ARBA00022801"/>
    </source>
</evidence>
<protein>
    <submittedName>
        <fullName evidence="11">Rhomboid protease GluP</fullName>
    </submittedName>
</protein>
<keyword evidence="11" id="KW-0645">Protease</keyword>
<evidence type="ECO:0000256" key="6">
    <source>
        <dbReference type="ARBA" id="ARBA00023136"/>
    </source>
</evidence>
<evidence type="ECO:0000256" key="7">
    <source>
        <dbReference type="PROSITE-ProRule" id="PRU00339"/>
    </source>
</evidence>
<feature type="coiled-coil region" evidence="8">
    <location>
        <begin position="116"/>
        <end position="150"/>
    </location>
</feature>
<comment type="subcellular location">
    <subcellularLocation>
        <location evidence="1">Membrane</location>
        <topology evidence="1">Multi-pass membrane protein</topology>
    </subcellularLocation>
</comment>
<keyword evidence="3 9" id="KW-0812">Transmembrane</keyword>
<dbReference type="PROSITE" id="PS50005">
    <property type="entry name" value="TPR"/>
    <property type="match status" value="1"/>
</dbReference>
<dbReference type="Gene3D" id="1.25.40.10">
    <property type="entry name" value="Tetratricopeptide repeat domain"/>
    <property type="match status" value="1"/>
</dbReference>
<dbReference type="GO" id="GO:0004252">
    <property type="term" value="F:serine-type endopeptidase activity"/>
    <property type="evidence" value="ECO:0007669"/>
    <property type="project" value="InterPro"/>
</dbReference>
<dbReference type="EMBL" id="FQXD01000001">
    <property type="protein sequence ID" value="SHG68882.1"/>
    <property type="molecule type" value="Genomic_DNA"/>
</dbReference>
<dbReference type="SUPFAM" id="SSF144091">
    <property type="entry name" value="Rhomboid-like"/>
    <property type="match status" value="1"/>
</dbReference>
<feature type="domain" description="Peptidase S54 rhomboid" evidence="10">
    <location>
        <begin position="228"/>
        <end position="361"/>
    </location>
</feature>
<dbReference type="AlphaFoldDB" id="A0A1M5LUS9"/>
<organism evidence="11 12">
    <name type="scientific">Virgibacillus chiguensis</name>
    <dbReference type="NCBI Taxonomy" id="411959"/>
    <lineage>
        <taxon>Bacteria</taxon>
        <taxon>Bacillati</taxon>
        <taxon>Bacillota</taxon>
        <taxon>Bacilli</taxon>
        <taxon>Bacillales</taxon>
        <taxon>Bacillaceae</taxon>
        <taxon>Virgibacillus</taxon>
    </lineage>
</organism>
<dbReference type="GO" id="GO:0006508">
    <property type="term" value="P:proteolysis"/>
    <property type="evidence" value="ECO:0007669"/>
    <property type="project" value="UniProtKB-KW"/>
</dbReference>
<keyword evidence="4" id="KW-0378">Hydrolase</keyword>
<dbReference type="InterPro" id="IPR035952">
    <property type="entry name" value="Rhomboid-like_sf"/>
</dbReference>
<dbReference type="Proteomes" id="UP000184079">
    <property type="component" value="Unassembled WGS sequence"/>
</dbReference>
<dbReference type="SMART" id="SM00028">
    <property type="entry name" value="TPR"/>
    <property type="match status" value="2"/>
</dbReference>
<keyword evidence="7" id="KW-0802">TPR repeat</keyword>
<dbReference type="OrthoDB" id="9813074at2"/>
<evidence type="ECO:0000256" key="1">
    <source>
        <dbReference type="ARBA" id="ARBA00004141"/>
    </source>
</evidence>
<dbReference type="PANTHER" id="PTHR43731">
    <property type="entry name" value="RHOMBOID PROTEASE"/>
    <property type="match status" value="1"/>
</dbReference>
<evidence type="ECO:0000313" key="12">
    <source>
        <dbReference type="Proteomes" id="UP000184079"/>
    </source>
</evidence>
<dbReference type="PANTHER" id="PTHR43731:SF14">
    <property type="entry name" value="PRESENILIN-ASSOCIATED RHOMBOID-LIKE PROTEIN, MITOCHONDRIAL"/>
    <property type="match status" value="1"/>
</dbReference>
<feature type="transmembrane region" description="Helical" evidence="9">
    <location>
        <begin position="345"/>
        <end position="361"/>
    </location>
</feature>
<feature type="transmembrane region" description="Helical" evidence="9">
    <location>
        <begin position="269"/>
        <end position="287"/>
    </location>
</feature>
<comment type="similarity">
    <text evidence="2">Belongs to the peptidase S54 family.</text>
</comment>
<dbReference type="InterPro" id="IPR022764">
    <property type="entry name" value="Peptidase_S54_rhomboid_dom"/>
</dbReference>
<feature type="repeat" description="TPR" evidence="7">
    <location>
        <begin position="470"/>
        <end position="503"/>
    </location>
</feature>